<accession>A0A1M5D549</accession>
<dbReference type="RefSeq" id="WP_073418010.1">
    <property type="nucleotide sequence ID" value="NZ_FQVX01000001.1"/>
</dbReference>
<evidence type="ECO:0000313" key="4">
    <source>
        <dbReference type="Proteomes" id="UP000184471"/>
    </source>
</evidence>
<evidence type="ECO:0000256" key="2">
    <source>
        <dbReference type="SAM" id="Phobius"/>
    </source>
</evidence>
<gene>
    <name evidence="3" type="ORF">SAMN05444351_0226</name>
</gene>
<sequence>MNAYVVIGLLWFPVTALLALAIGRAFRAADRRDDRSPPPGASVTRHRLAGTDDDLPVTVDADTLTWWYELESPDRRRDDA</sequence>
<keyword evidence="2" id="KW-0812">Transmembrane</keyword>
<evidence type="ECO:0000256" key="1">
    <source>
        <dbReference type="SAM" id="MobiDB-lite"/>
    </source>
</evidence>
<reference evidence="3 4" key="1">
    <citation type="submission" date="2016-11" db="EMBL/GenBank/DDBJ databases">
        <authorList>
            <person name="Jaros S."/>
            <person name="Januszkiewicz K."/>
            <person name="Wedrychowicz H."/>
        </authorList>
    </citation>
    <scope>NUCLEOTIDE SEQUENCE [LARGE SCALE GENOMIC DNA]</scope>
    <source>
        <strain evidence="3 4">DSM 45408</strain>
    </source>
</reference>
<proteinExistence type="predicted"/>
<dbReference type="EMBL" id="FQVX01000001">
    <property type="protein sequence ID" value="SHF62114.1"/>
    <property type="molecule type" value="Genomic_DNA"/>
</dbReference>
<protein>
    <submittedName>
        <fullName evidence="3">Uncharacterized protein</fullName>
    </submittedName>
</protein>
<evidence type="ECO:0000313" key="3">
    <source>
        <dbReference type="EMBL" id="SHF62114.1"/>
    </source>
</evidence>
<name>A0A1M5D549_9ACTN</name>
<keyword evidence="2" id="KW-0472">Membrane</keyword>
<organism evidence="3 4">
    <name type="scientific">Geodermatophilus nigrescens</name>
    <dbReference type="NCBI Taxonomy" id="1070870"/>
    <lineage>
        <taxon>Bacteria</taxon>
        <taxon>Bacillati</taxon>
        <taxon>Actinomycetota</taxon>
        <taxon>Actinomycetes</taxon>
        <taxon>Geodermatophilales</taxon>
        <taxon>Geodermatophilaceae</taxon>
        <taxon>Geodermatophilus</taxon>
    </lineage>
</organism>
<keyword evidence="4" id="KW-1185">Reference proteome</keyword>
<keyword evidence="2" id="KW-1133">Transmembrane helix</keyword>
<dbReference type="AlphaFoldDB" id="A0A1M5D549"/>
<feature type="region of interest" description="Disordered" evidence="1">
    <location>
        <begin position="29"/>
        <end position="48"/>
    </location>
</feature>
<feature type="transmembrane region" description="Helical" evidence="2">
    <location>
        <begin position="6"/>
        <end position="26"/>
    </location>
</feature>
<dbReference type="Proteomes" id="UP000184471">
    <property type="component" value="Unassembled WGS sequence"/>
</dbReference>